<keyword evidence="9" id="KW-1185">Reference proteome</keyword>
<reference evidence="8 9" key="1">
    <citation type="submission" date="2016-04" db="EMBL/GenBank/DDBJ databases">
        <title>A degradative enzymes factory behind the ericoid mycorrhizal symbiosis.</title>
        <authorList>
            <consortium name="DOE Joint Genome Institute"/>
            <person name="Martino E."/>
            <person name="Morin E."/>
            <person name="Grelet G."/>
            <person name="Kuo A."/>
            <person name="Kohler A."/>
            <person name="Daghino S."/>
            <person name="Barry K."/>
            <person name="Choi C."/>
            <person name="Cichocki N."/>
            <person name="Clum A."/>
            <person name="Copeland A."/>
            <person name="Hainaut M."/>
            <person name="Haridas S."/>
            <person name="Labutti K."/>
            <person name="Lindquist E."/>
            <person name="Lipzen A."/>
            <person name="Khouja H.-R."/>
            <person name="Murat C."/>
            <person name="Ohm R."/>
            <person name="Olson A."/>
            <person name="Spatafora J."/>
            <person name="Veneault-Fourrey C."/>
            <person name="Henrissat B."/>
            <person name="Grigoriev I."/>
            <person name="Martin F."/>
            <person name="Perotto S."/>
        </authorList>
    </citation>
    <scope>NUCLEOTIDE SEQUENCE [LARGE SCALE GENOMIC DNA]</scope>
    <source>
        <strain evidence="8 9">F</strain>
    </source>
</reference>
<dbReference type="Proteomes" id="UP000235786">
    <property type="component" value="Unassembled WGS sequence"/>
</dbReference>
<name>A0A2J6RVL5_HYAVF</name>
<feature type="compositionally biased region" description="Basic and acidic residues" evidence="5">
    <location>
        <begin position="136"/>
        <end position="145"/>
    </location>
</feature>
<accession>A0A2J6RVL5</accession>
<dbReference type="InterPro" id="IPR001841">
    <property type="entry name" value="Znf_RING"/>
</dbReference>
<evidence type="ECO:0008006" key="10">
    <source>
        <dbReference type="Google" id="ProtNLM"/>
    </source>
</evidence>
<dbReference type="InterPro" id="IPR013083">
    <property type="entry name" value="Znf_RING/FYVE/PHD"/>
</dbReference>
<organism evidence="8 9">
    <name type="scientific">Hyaloscypha variabilis (strain UAMH 11265 / GT02V1 / F)</name>
    <name type="common">Meliniomyces variabilis</name>
    <dbReference type="NCBI Taxonomy" id="1149755"/>
    <lineage>
        <taxon>Eukaryota</taxon>
        <taxon>Fungi</taxon>
        <taxon>Dikarya</taxon>
        <taxon>Ascomycota</taxon>
        <taxon>Pezizomycotina</taxon>
        <taxon>Leotiomycetes</taxon>
        <taxon>Helotiales</taxon>
        <taxon>Hyaloscyphaceae</taxon>
        <taxon>Hyaloscypha</taxon>
        <taxon>Hyaloscypha variabilis</taxon>
    </lineage>
</organism>
<dbReference type="Pfam" id="PF13920">
    <property type="entry name" value="zf-C3HC4_3"/>
    <property type="match status" value="1"/>
</dbReference>
<keyword evidence="3" id="KW-0862">Zinc</keyword>
<dbReference type="OrthoDB" id="5588846at2759"/>
<dbReference type="PROSITE" id="PS51382">
    <property type="entry name" value="SPX"/>
    <property type="match status" value="1"/>
</dbReference>
<evidence type="ECO:0000256" key="5">
    <source>
        <dbReference type="SAM" id="MobiDB-lite"/>
    </source>
</evidence>
<evidence type="ECO:0000256" key="3">
    <source>
        <dbReference type="ARBA" id="ARBA00022833"/>
    </source>
</evidence>
<evidence type="ECO:0000256" key="1">
    <source>
        <dbReference type="ARBA" id="ARBA00022723"/>
    </source>
</evidence>
<dbReference type="PANTHER" id="PTHR23327">
    <property type="entry name" value="RING FINGER PROTEIN 127"/>
    <property type="match status" value="1"/>
</dbReference>
<dbReference type="Gene3D" id="3.30.40.10">
    <property type="entry name" value="Zinc/RING finger domain, C3HC4 (zinc finger)"/>
    <property type="match status" value="1"/>
</dbReference>
<keyword evidence="1" id="KW-0479">Metal-binding</keyword>
<dbReference type="AlphaFoldDB" id="A0A2J6RVL5"/>
<dbReference type="GO" id="GO:0008270">
    <property type="term" value="F:zinc ion binding"/>
    <property type="evidence" value="ECO:0007669"/>
    <property type="project" value="UniProtKB-KW"/>
</dbReference>
<dbReference type="PANTHER" id="PTHR23327:SF51">
    <property type="entry name" value="TRANSCRIPTIONAL REGULATOR OF YEAST FORM ADHERENCE 3"/>
    <property type="match status" value="1"/>
</dbReference>
<dbReference type="SUPFAM" id="SSF57850">
    <property type="entry name" value="RING/U-box"/>
    <property type="match status" value="1"/>
</dbReference>
<feature type="region of interest" description="Disordered" evidence="5">
    <location>
        <begin position="120"/>
        <end position="145"/>
    </location>
</feature>
<evidence type="ECO:0000259" key="7">
    <source>
        <dbReference type="PROSITE" id="PS51382"/>
    </source>
</evidence>
<feature type="domain" description="RING-type" evidence="6">
    <location>
        <begin position="357"/>
        <end position="396"/>
    </location>
</feature>
<dbReference type="EMBL" id="KZ613943">
    <property type="protein sequence ID" value="PMD42558.1"/>
    <property type="molecule type" value="Genomic_DNA"/>
</dbReference>
<dbReference type="PROSITE" id="PS50089">
    <property type="entry name" value="ZF_RING_2"/>
    <property type="match status" value="1"/>
</dbReference>
<feature type="compositionally biased region" description="Polar residues" evidence="5">
    <location>
        <begin position="120"/>
        <end position="135"/>
    </location>
</feature>
<protein>
    <recommendedName>
        <fullName evidence="10">RING-14 protein</fullName>
    </recommendedName>
</protein>
<evidence type="ECO:0000313" key="8">
    <source>
        <dbReference type="EMBL" id="PMD42558.1"/>
    </source>
</evidence>
<dbReference type="PROSITE" id="PS00518">
    <property type="entry name" value="ZF_RING_1"/>
    <property type="match status" value="1"/>
</dbReference>
<evidence type="ECO:0000313" key="9">
    <source>
        <dbReference type="Proteomes" id="UP000235786"/>
    </source>
</evidence>
<dbReference type="InterPro" id="IPR004331">
    <property type="entry name" value="SPX_dom"/>
</dbReference>
<evidence type="ECO:0000256" key="4">
    <source>
        <dbReference type="PROSITE-ProRule" id="PRU00175"/>
    </source>
</evidence>
<evidence type="ECO:0000259" key="6">
    <source>
        <dbReference type="PROSITE" id="PS50089"/>
    </source>
</evidence>
<dbReference type="SMART" id="SM00184">
    <property type="entry name" value="RING"/>
    <property type="match status" value="1"/>
</dbReference>
<evidence type="ECO:0000256" key="2">
    <source>
        <dbReference type="ARBA" id="ARBA00022771"/>
    </source>
</evidence>
<dbReference type="Pfam" id="PF03105">
    <property type="entry name" value="SPX"/>
    <property type="match status" value="1"/>
</dbReference>
<gene>
    <name evidence="8" type="ORF">L207DRAFT_553600</name>
</gene>
<keyword evidence="2 4" id="KW-0863">Zinc-finger</keyword>
<proteinExistence type="predicted"/>
<dbReference type="STRING" id="1149755.A0A2J6RVL5"/>
<feature type="domain" description="SPX" evidence="7">
    <location>
        <begin position="1"/>
        <end position="321"/>
    </location>
</feature>
<sequence length="456" mass="51551">MKFAREFREALLNDGFPARWVQRAVPYGELKKCLKKVKAELDSLGLDSATLAHLKSISERETSSGRRGSAFRYEFNGSERPIPRLTLFVKFEDGIAVDAALSPDTRKYLESLAPLGTPVGSLSGSPEIETQSSEASGDKAGHELSEPALPLKPRVRRVEIPLTFDAEFFDLLLDDVSSLDTLQSDEQKILSDKIKDLSTEITAVTKRKVFHKTDMYRWRELIDVYLQAGVFFSTHELDHGIRTHTAAAKQLQWFQTEVTRRGLLNLFKLPASRPAFNRFIAINVTLLMNLKFQEINKTAITKILKKFDKRTQLGVGSTFPKIIASDPIMSETMAKAVCAQMSTDLSQIVPQVDDYSCPICSEVQWRPVRMKCQHIFCSNCAVKMQKQRRKFCPLCREDVVLQADEDNVDKDLEKFLEKSFPKEVRAKRIEIETAAGIEQFGPSYKHPSEGSGCQMM</sequence>
<dbReference type="InterPro" id="IPR017907">
    <property type="entry name" value="Znf_RING_CS"/>
</dbReference>